<dbReference type="Gene3D" id="1.10.287.130">
    <property type="match status" value="1"/>
</dbReference>
<dbReference type="SMART" id="SM00304">
    <property type="entry name" value="HAMP"/>
    <property type="match status" value="1"/>
</dbReference>
<evidence type="ECO:0000256" key="5">
    <source>
        <dbReference type="ARBA" id="ARBA00022553"/>
    </source>
</evidence>
<evidence type="ECO:0000256" key="9">
    <source>
        <dbReference type="ARBA" id="ARBA00022989"/>
    </source>
</evidence>
<feature type="domain" description="Histidine kinase" evidence="14">
    <location>
        <begin position="264"/>
        <end position="478"/>
    </location>
</feature>
<feature type="domain" description="HAMP" evidence="15">
    <location>
        <begin position="187"/>
        <end position="249"/>
    </location>
</feature>
<dbReference type="Pfam" id="PF02518">
    <property type="entry name" value="HATPase_c"/>
    <property type="match status" value="1"/>
</dbReference>
<accession>A0A8J4DJB2</accession>
<dbReference type="Proteomes" id="UP000652013">
    <property type="component" value="Unassembled WGS sequence"/>
</dbReference>
<dbReference type="FunFam" id="1.10.287.130:FF:000001">
    <property type="entry name" value="Two-component sensor histidine kinase"/>
    <property type="match status" value="1"/>
</dbReference>
<dbReference type="SMART" id="SM00387">
    <property type="entry name" value="HATPase_c"/>
    <property type="match status" value="1"/>
</dbReference>
<dbReference type="InterPro" id="IPR004358">
    <property type="entry name" value="Sig_transdc_His_kin-like_C"/>
</dbReference>
<evidence type="ECO:0000256" key="13">
    <source>
        <dbReference type="SAM" id="Phobius"/>
    </source>
</evidence>
<evidence type="ECO:0000256" key="3">
    <source>
        <dbReference type="ARBA" id="ARBA00004236"/>
    </source>
</evidence>
<dbReference type="Pfam" id="PF00512">
    <property type="entry name" value="HisKA"/>
    <property type="match status" value="1"/>
</dbReference>
<evidence type="ECO:0000313" key="17">
    <source>
        <dbReference type="Proteomes" id="UP000652013"/>
    </source>
</evidence>
<name>A0A8J4DJB2_9ACTN</name>
<evidence type="ECO:0000256" key="7">
    <source>
        <dbReference type="ARBA" id="ARBA00022692"/>
    </source>
</evidence>
<dbReference type="CDD" id="cd06225">
    <property type="entry name" value="HAMP"/>
    <property type="match status" value="1"/>
</dbReference>
<evidence type="ECO:0000256" key="1">
    <source>
        <dbReference type="ARBA" id="ARBA00000085"/>
    </source>
</evidence>
<evidence type="ECO:0000259" key="14">
    <source>
        <dbReference type="PROSITE" id="PS50109"/>
    </source>
</evidence>
<protein>
    <recommendedName>
        <fullName evidence="4">histidine kinase</fullName>
        <ecNumber evidence="4">2.7.13.3</ecNumber>
    </recommendedName>
</protein>
<dbReference type="PRINTS" id="PR00344">
    <property type="entry name" value="BCTRLSENSOR"/>
</dbReference>
<evidence type="ECO:0000313" key="16">
    <source>
        <dbReference type="EMBL" id="GIJ04002.1"/>
    </source>
</evidence>
<comment type="subcellular location">
    <subcellularLocation>
        <location evidence="3">Cell membrane</location>
    </subcellularLocation>
</comment>
<dbReference type="Gene3D" id="6.10.340.10">
    <property type="match status" value="1"/>
</dbReference>
<keyword evidence="8 16" id="KW-0418">Kinase</keyword>
<dbReference type="InterPro" id="IPR050428">
    <property type="entry name" value="TCS_sensor_his_kinase"/>
</dbReference>
<keyword evidence="5" id="KW-0597">Phosphoprotein</keyword>
<keyword evidence="10" id="KW-0902">Two-component regulatory system</keyword>
<keyword evidence="17" id="KW-1185">Reference proteome</keyword>
<dbReference type="EC" id="2.7.13.3" evidence="4"/>
<evidence type="ECO:0000256" key="12">
    <source>
        <dbReference type="SAM" id="MobiDB-lite"/>
    </source>
</evidence>
<dbReference type="Gene3D" id="3.30.565.10">
    <property type="entry name" value="Histidine kinase-like ATPase, C-terminal domain"/>
    <property type="match status" value="1"/>
</dbReference>
<dbReference type="SMART" id="SM00388">
    <property type="entry name" value="HisKA"/>
    <property type="match status" value="1"/>
</dbReference>
<dbReference type="InterPro" id="IPR003594">
    <property type="entry name" value="HATPase_dom"/>
</dbReference>
<dbReference type="PROSITE" id="PS50885">
    <property type="entry name" value="HAMP"/>
    <property type="match status" value="1"/>
</dbReference>
<reference evidence="16" key="1">
    <citation type="submission" date="2021-01" db="EMBL/GenBank/DDBJ databases">
        <title>Whole genome shotgun sequence of Spirilliplanes yamanashiensis NBRC 15828.</title>
        <authorList>
            <person name="Komaki H."/>
            <person name="Tamura T."/>
        </authorList>
    </citation>
    <scope>NUCLEOTIDE SEQUENCE</scope>
    <source>
        <strain evidence="16">NBRC 15828</strain>
    </source>
</reference>
<feature type="region of interest" description="Disordered" evidence="12">
    <location>
        <begin position="41"/>
        <end position="76"/>
    </location>
</feature>
<dbReference type="PANTHER" id="PTHR45436">
    <property type="entry name" value="SENSOR HISTIDINE KINASE YKOH"/>
    <property type="match status" value="1"/>
</dbReference>
<dbReference type="CDD" id="cd00082">
    <property type="entry name" value="HisKA"/>
    <property type="match status" value="1"/>
</dbReference>
<evidence type="ECO:0000256" key="6">
    <source>
        <dbReference type="ARBA" id="ARBA00022679"/>
    </source>
</evidence>
<comment type="caution">
    <text evidence="16">The sequence shown here is derived from an EMBL/GenBank/DDBJ whole genome shotgun (WGS) entry which is preliminary data.</text>
</comment>
<dbReference type="AlphaFoldDB" id="A0A8J4DJB2"/>
<evidence type="ECO:0000259" key="15">
    <source>
        <dbReference type="PROSITE" id="PS50885"/>
    </source>
</evidence>
<dbReference type="GO" id="GO:0005509">
    <property type="term" value="F:calcium ion binding"/>
    <property type="evidence" value="ECO:0007669"/>
    <property type="project" value="UniProtKB-ARBA"/>
</dbReference>
<comment type="cofactor">
    <cofactor evidence="2">
        <name>a divalent metal cation</name>
        <dbReference type="ChEBI" id="CHEBI:60240"/>
    </cofactor>
</comment>
<dbReference type="GO" id="GO:0005886">
    <property type="term" value="C:plasma membrane"/>
    <property type="evidence" value="ECO:0007669"/>
    <property type="project" value="UniProtKB-SubCell"/>
</dbReference>
<keyword evidence="9 13" id="KW-1133">Transmembrane helix</keyword>
<dbReference type="PANTHER" id="PTHR45436:SF5">
    <property type="entry name" value="SENSOR HISTIDINE KINASE TRCS"/>
    <property type="match status" value="1"/>
</dbReference>
<proteinExistence type="predicted"/>
<keyword evidence="11 13" id="KW-0472">Membrane</keyword>
<organism evidence="16 17">
    <name type="scientific">Spirilliplanes yamanashiensis</name>
    <dbReference type="NCBI Taxonomy" id="42233"/>
    <lineage>
        <taxon>Bacteria</taxon>
        <taxon>Bacillati</taxon>
        <taxon>Actinomycetota</taxon>
        <taxon>Actinomycetes</taxon>
        <taxon>Micromonosporales</taxon>
        <taxon>Micromonosporaceae</taxon>
        <taxon>Spirilliplanes</taxon>
    </lineage>
</organism>
<dbReference type="InterPro" id="IPR036097">
    <property type="entry name" value="HisK_dim/P_sf"/>
</dbReference>
<dbReference type="FunFam" id="3.30.565.10:FF:000006">
    <property type="entry name" value="Sensor histidine kinase WalK"/>
    <property type="match status" value="1"/>
</dbReference>
<evidence type="ECO:0000256" key="2">
    <source>
        <dbReference type="ARBA" id="ARBA00001968"/>
    </source>
</evidence>
<gene>
    <name evidence="16" type="ORF">Sya03_33540</name>
</gene>
<evidence type="ECO:0000256" key="4">
    <source>
        <dbReference type="ARBA" id="ARBA00012438"/>
    </source>
</evidence>
<evidence type="ECO:0000256" key="10">
    <source>
        <dbReference type="ARBA" id="ARBA00023012"/>
    </source>
</evidence>
<dbReference type="SUPFAM" id="SSF55874">
    <property type="entry name" value="ATPase domain of HSP90 chaperone/DNA topoisomerase II/histidine kinase"/>
    <property type="match status" value="1"/>
</dbReference>
<dbReference type="PROSITE" id="PS50109">
    <property type="entry name" value="HIS_KIN"/>
    <property type="match status" value="1"/>
</dbReference>
<dbReference type="Pfam" id="PF00672">
    <property type="entry name" value="HAMP"/>
    <property type="match status" value="1"/>
</dbReference>
<dbReference type="InterPro" id="IPR036890">
    <property type="entry name" value="HATPase_C_sf"/>
</dbReference>
<sequence length="481" mass="50324">MIGLLTVLGLVVGATTEVVLRDALHHQVDNELTEASRRAQYTFGYDPGPPGNRQGRPAGSPRPGGGGGPAPGQPEDTVMVLLGARSDGGVVKEQDATFTREFETLPADALAVLAAVPRDGASHNRHLGDEFGDYRLTATAMSDGSVVVTGLPLAEANRTMLLVAGVVGGVLLLMLVAAGAAGAVIIRRTLRPLDRVAATASRVSELTLTRGVPELTDRVPEADTDPRTEVGQVGAALNRMLDHVGNALEARHASEMQVRQFVADASHELRTPLAAIRGYAELSRRSRTPVPDEVAHVLRRVESEAQRMTTLVEDLLLLARLDAGRPLAHEPVDLTALVVDAVSDAHAAGPRHDWRLDLPAEPVTVTGDAARLHQVLANLLANARTHTPEGTTVTVGVARDDGHAVLRVTDAGPGIPPDLLPHVFERFARGDSSRSRAAGSTGLGLAIVAAVVAAHRGEVTVDSGPGRTAFAVRLPAPAPSA</sequence>
<dbReference type="CDD" id="cd00075">
    <property type="entry name" value="HATPase"/>
    <property type="match status" value="1"/>
</dbReference>
<dbReference type="InterPro" id="IPR005467">
    <property type="entry name" value="His_kinase_dom"/>
</dbReference>
<keyword evidence="7 13" id="KW-0812">Transmembrane</keyword>
<dbReference type="EMBL" id="BOOY01000026">
    <property type="protein sequence ID" value="GIJ04002.1"/>
    <property type="molecule type" value="Genomic_DNA"/>
</dbReference>
<evidence type="ECO:0000256" key="8">
    <source>
        <dbReference type="ARBA" id="ARBA00022777"/>
    </source>
</evidence>
<dbReference type="SUPFAM" id="SSF47384">
    <property type="entry name" value="Homodimeric domain of signal transducing histidine kinase"/>
    <property type="match status" value="1"/>
</dbReference>
<keyword evidence="6" id="KW-0808">Transferase</keyword>
<feature type="transmembrane region" description="Helical" evidence="13">
    <location>
        <begin position="160"/>
        <end position="186"/>
    </location>
</feature>
<evidence type="ECO:0000256" key="11">
    <source>
        <dbReference type="ARBA" id="ARBA00023136"/>
    </source>
</evidence>
<dbReference type="GO" id="GO:0000155">
    <property type="term" value="F:phosphorelay sensor kinase activity"/>
    <property type="evidence" value="ECO:0007669"/>
    <property type="project" value="InterPro"/>
</dbReference>
<dbReference type="InterPro" id="IPR003660">
    <property type="entry name" value="HAMP_dom"/>
</dbReference>
<comment type="catalytic activity">
    <reaction evidence="1">
        <text>ATP + protein L-histidine = ADP + protein N-phospho-L-histidine.</text>
        <dbReference type="EC" id="2.7.13.3"/>
    </reaction>
</comment>
<dbReference type="InterPro" id="IPR003661">
    <property type="entry name" value="HisK_dim/P_dom"/>
</dbReference>